<gene>
    <name evidence="1" type="ORF">WYH_00257</name>
</gene>
<organism evidence="1 2">
    <name type="scientific">Croceibacterium atlanticum</name>
    <dbReference type="NCBI Taxonomy" id="1267766"/>
    <lineage>
        <taxon>Bacteria</taxon>
        <taxon>Pseudomonadati</taxon>
        <taxon>Pseudomonadota</taxon>
        <taxon>Alphaproteobacteria</taxon>
        <taxon>Sphingomonadales</taxon>
        <taxon>Erythrobacteraceae</taxon>
        <taxon>Croceibacterium</taxon>
    </lineage>
</organism>
<dbReference type="SUPFAM" id="SSF54909">
    <property type="entry name" value="Dimeric alpha+beta barrel"/>
    <property type="match status" value="1"/>
</dbReference>
<dbReference type="Pfam" id="PF03992">
    <property type="entry name" value="ABM"/>
    <property type="match status" value="1"/>
</dbReference>
<dbReference type="PROSITE" id="PS51725">
    <property type="entry name" value="ABM"/>
    <property type="match status" value="1"/>
</dbReference>
<evidence type="ECO:0000313" key="2">
    <source>
        <dbReference type="Proteomes" id="UP000034392"/>
    </source>
</evidence>
<sequence length="98" mass="10653">MEEMFGLVGQMRAVPGKRQELIALLQAGTGDMPGNLLYLVAEDLDDPDAIWVTEVWKTRTDHENSLKLPAVQDAIAAARPILAGFGTRAEMRPVGYSG</sequence>
<dbReference type="KEGG" id="aay:WYH_00257"/>
<dbReference type="Gene3D" id="3.30.70.100">
    <property type="match status" value="1"/>
</dbReference>
<keyword evidence="1" id="KW-0503">Monooxygenase</keyword>
<dbReference type="EMBL" id="CP011452">
    <property type="protein sequence ID" value="AKH41321.1"/>
    <property type="molecule type" value="Genomic_DNA"/>
</dbReference>
<accession>A0A0F7KQC2</accession>
<dbReference type="GO" id="GO:0004497">
    <property type="term" value="F:monooxygenase activity"/>
    <property type="evidence" value="ECO:0007669"/>
    <property type="project" value="UniProtKB-KW"/>
</dbReference>
<dbReference type="RefSeq" id="WP_235980253.1">
    <property type="nucleotide sequence ID" value="NZ_CP011452.2"/>
</dbReference>
<keyword evidence="1" id="KW-0560">Oxidoreductase</keyword>
<reference evidence="1" key="1">
    <citation type="submission" date="2015-05" db="EMBL/GenBank/DDBJ databases">
        <title>The complete genome of Altererythrobacter atlanticus strain 26DY36.</title>
        <authorList>
            <person name="Wu Y.-H."/>
            <person name="Cheng H."/>
            <person name="Wu X.-W."/>
        </authorList>
    </citation>
    <scope>NUCLEOTIDE SEQUENCE [LARGE SCALE GENOMIC DNA]</scope>
    <source>
        <strain evidence="1">26DY36</strain>
    </source>
</reference>
<protein>
    <submittedName>
        <fullName evidence="1">Antibiotic biosynthesis monooxygenase</fullName>
    </submittedName>
</protein>
<dbReference type="InterPro" id="IPR007138">
    <property type="entry name" value="ABM_dom"/>
</dbReference>
<evidence type="ECO:0000313" key="1">
    <source>
        <dbReference type="EMBL" id="AKH41321.1"/>
    </source>
</evidence>
<dbReference type="Proteomes" id="UP000034392">
    <property type="component" value="Chromosome"/>
</dbReference>
<dbReference type="STRING" id="1267766.WYH_00257"/>
<dbReference type="InterPro" id="IPR011008">
    <property type="entry name" value="Dimeric_a/b-barrel"/>
</dbReference>
<name>A0A0F7KQC2_9SPHN</name>
<dbReference type="PATRIC" id="fig|1267766.3.peg.264"/>
<keyword evidence="2" id="KW-1185">Reference proteome</keyword>
<proteinExistence type="predicted"/>
<dbReference type="AlphaFoldDB" id="A0A0F7KQC2"/>